<dbReference type="STRING" id="336566.ABB30_11640"/>
<comment type="subcellular location">
    <subcellularLocation>
        <location evidence="1 9">Cell outer membrane</location>
        <topology evidence="1 9">Multi-pass membrane protein</topology>
    </subcellularLocation>
</comment>
<keyword evidence="6 10" id="KW-0798">TonB box</keyword>
<dbReference type="InterPro" id="IPR010916">
    <property type="entry name" value="TonB_box_CS"/>
</dbReference>
<evidence type="ECO:0000256" key="3">
    <source>
        <dbReference type="ARBA" id="ARBA00022452"/>
    </source>
</evidence>
<evidence type="ECO:0000256" key="5">
    <source>
        <dbReference type="ARBA" id="ARBA00022729"/>
    </source>
</evidence>
<evidence type="ECO:0000259" key="13">
    <source>
        <dbReference type="Pfam" id="PF00593"/>
    </source>
</evidence>
<dbReference type="PROSITE" id="PS52016">
    <property type="entry name" value="TONB_DEPENDENT_REC_3"/>
    <property type="match status" value="1"/>
</dbReference>
<dbReference type="InterPro" id="IPR036942">
    <property type="entry name" value="Beta-barrel_TonB_sf"/>
</dbReference>
<dbReference type="Pfam" id="PF00593">
    <property type="entry name" value="TonB_dep_Rec_b-barrel"/>
    <property type="match status" value="1"/>
</dbReference>
<dbReference type="InterPro" id="IPR000531">
    <property type="entry name" value="Beta-barrel_TonB"/>
</dbReference>
<dbReference type="GO" id="GO:0009279">
    <property type="term" value="C:cell outer membrane"/>
    <property type="evidence" value="ECO:0007669"/>
    <property type="project" value="UniProtKB-SubCell"/>
</dbReference>
<dbReference type="PATRIC" id="fig|336566.3.peg.1753"/>
<keyword evidence="8 9" id="KW-0998">Cell outer membrane</keyword>
<dbReference type="Pfam" id="PF07715">
    <property type="entry name" value="Plug"/>
    <property type="match status" value="1"/>
</dbReference>
<dbReference type="Gene3D" id="2.40.170.20">
    <property type="entry name" value="TonB-dependent receptor, beta-barrel domain"/>
    <property type="match status" value="1"/>
</dbReference>
<keyword evidence="2 9" id="KW-0813">Transport</keyword>
<evidence type="ECO:0008006" key="17">
    <source>
        <dbReference type="Google" id="ProtNLM"/>
    </source>
</evidence>
<reference evidence="15 16" key="1">
    <citation type="submission" date="2015-05" db="EMBL/GenBank/DDBJ databases">
        <title>Genome sequencing and analysis of members of genus Stenotrophomonas.</title>
        <authorList>
            <person name="Patil P.P."/>
            <person name="Midha S."/>
            <person name="Patil P.B."/>
        </authorList>
    </citation>
    <scope>NUCLEOTIDE SEQUENCE [LARGE SCALE GENOMIC DNA]</scope>
    <source>
        <strain evidence="15 16">DSM 24757</strain>
    </source>
</reference>
<accession>A0A0R0DE89</accession>
<comment type="caution">
    <text evidence="15">The sequence shown here is derived from an EMBL/GenBank/DDBJ whole genome shotgun (WGS) entry which is preliminary data.</text>
</comment>
<evidence type="ECO:0000256" key="6">
    <source>
        <dbReference type="ARBA" id="ARBA00023077"/>
    </source>
</evidence>
<dbReference type="Proteomes" id="UP000050956">
    <property type="component" value="Unassembled WGS sequence"/>
</dbReference>
<dbReference type="AlphaFoldDB" id="A0A0R0DE89"/>
<keyword evidence="4 9" id="KW-0812">Transmembrane</keyword>
<keyword evidence="3 9" id="KW-1134">Transmembrane beta strand</keyword>
<dbReference type="InterPro" id="IPR012910">
    <property type="entry name" value="Plug_dom"/>
</dbReference>
<evidence type="ECO:0000256" key="8">
    <source>
        <dbReference type="ARBA" id="ARBA00023237"/>
    </source>
</evidence>
<feature type="domain" description="TonB-dependent receptor plug" evidence="14">
    <location>
        <begin position="64"/>
        <end position="175"/>
    </location>
</feature>
<evidence type="ECO:0000256" key="2">
    <source>
        <dbReference type="ARBA" id="ARBA00022448"/>
    </source>
</evidence>
<evidence type="ECO:0000256" key="10">
    <source>
        <dbReference type="PROSITE-ProRule" id="PRU10143"/>
    </source>
</evidence>
<feature type="signal peptide" evidence="12">
    <location>
        <begin position="1"/>
        <end position="18"/>
    </location>
</feature>
<evidence type="ECO:0000313" key="15">
    <source>
        <dbReference type="EMBL" id="KRG75619.1"/>
    </source>
</evidence>
<gene>
    <name evidence="15" type="ORF">ABB30_11640</name>
</gene>
<proteinExistence type="inferred from homology"/>
<dbReference type="EMBL" id="LDJM01000029">
    <property type="protein sequence ID" value="KRG75619.1"/>
    <property type="molecule type" value="Genomic_DNA"/>
</dbReference>
<keyword evidence="16" id="KW-1185">Reference proteome</keyword>
<dbReference type="PANTHER" id="PTHR47234">
    <property type="match status" value="1"/>
</dbReference>
<name>A0A0R0DE89_9GAMM</name>
<dbReference type="Gene3D" id="2.170.130.10">
    <property type="entry name" value="TonB-dependent receptor, plug domain"/>
    <property type="match status" value="1"/>
</dbReference>
<protein>
    <recommendedName>
        <fullName evidence="17">TonB-dependent receptor</fullName>
    </recommendedName>
</protein>
<keyword evidence="7 9" id="KW-0472">Membrane</keyword>
<comment type="similarity">
    <text evidence="9 11">Belongs to the TonB-dependent receptor family.</text>
</comment>
<dbReference type="PANTHER" id="PTHR47234:SF2">
    <property type="entry name" value="TONB-DEPENDENT RECEPTOR"/>
    <property type="match status" value="1"/>
</dbReference>
<evidence type="ECO:0000256" key="4">
    <source>
        <dbReference type="ARBA" id="ARBA00022692"/>
    </source>
</evidence>
<evidence type="ECO:0000256" key="11">
    <source>
        <dbReference type="RuleBase" id="RU003357"/>
    </source>
</evidence>
<evidence type="ECO:0000259" key="14">
    <source>
        <dbReference type="Pfam" id="PF07715"/>
    </source>
</evidence>
<feature type="short sequence motif" description="TonB box" evidence="10">
    <location>
        <begin position="49"/>
        <end position="55"/>
    </location>
</feature>
<evidence type="ECO:0000256" key="12">
    <source>
        <dbReference type="SAM" id="SignalP"/>
    </source>
</evidence>
<dbReference type="InterPro" id="IPR037066">
    <property type="entry name" value="Plug_dom_sf"/>
</dbReference>
<evidence type="ECO:0000256" key="7">
    <source>
        <dbReference type="ARBA" id="ARBA00023136"/>
    </source>
</evidence>
<dbReference type="InterPro" id="IPR039426">
    <property type="entry name" value="TonB-dep_rcpt-like"/>
</dbReference>
<feature type="chain" id="PRO_5006395543" description="TonB-dependent receptor" evidence="12">
    <location>
        <begin position="19"/>
        <end position="980"/>
    </location>
</feature>
<evidence type="ECO:0000256" key="9">
    <source>
        <dbReference type="PROSITE-ProRule" id="PRU01360"/>
    </source>
</evidence>
<organism evidence="15 16">
    <name type="scientific">Stenotrophomonas ginsengisoli</name>
    <dbReference type="NCBI Taxonomy" id="336566"/>
    <lineage>
        <taxon>Bacteria</taxon>
        <taxon>Pseudomonadati</taxon>
        <taxon>Pseudomonadota</taxon>
        <taxon>Gammaproteobacteria</taxon>
        <taxon>Lysobacterales</taxon>
        <taxon>Lysobacteraceae</taxon>
        <taxon>Stenotrophomonas</taxon>
    </lineage>
</organism>
<keyword evidence="5 12" id="KW-0732">Signal</keyword>
<feature type="domain" description="TonB-dependent receptor-like beta-barrel" evidence="13">
    <location>
        <begin position="441"/>
        <end position="943"/>
    </location>
</feature>
<evidence type="ECO:0000256" key="1">
    <source>
        <dbReference type="ARBA" id="ARBA00004571"/>
    </source>
</evidence>
<evidence type="ECO:0000313" key="16">
    <source>
        <dbReference type="Proteomes" id="UP000050956"/>
    </source>
</evidence>
<dbReference type="PROSITE" id="PS00430">
    <property type="entry name" value="TONB_DEPENDENT_REC_1"/>
    <property type="match status" value="1"/>
</dbReference>
<dbReference type="SUPFAM" id="SSF56935">
    <property type="entry name" value="Porins"/>
    <property type="match status" value="1"/>
</dbReference>
<sequence length="980" mass="105472">MAAGIAVALFCLSPAAQAQATTDVAPAPATSAAQAVAADAGSDAATLDSVVVTGSRIARPELVTPMPISVVRMDEALRFGATDAYSALAQNPAIGVGTSLASGPSGWDSGIASINLRNMGTNRTLTLIDGKRRVSASARSSAVDISTIPLGMIERVEVVTGGAAAVYGADAVTGAVNIITKKDIEQTTLSASAGLSERGDAQHHTLSAATGFKFAEGRGRVSLGATYAQNDALYRGDRFDWRDQPMTLPNPANTGAADGIPDRAHVWNYRQHYYAYEPNFWLADEKTRYMLTDGGSIRPMVYDIYLDKAPSQFSLGSGGDGRNLTDMHQLLGGNESTSVMGRVDFDINDNLYYGAWFNYARSNYDGAGTYYRDDTRTTFMGVGSAKAYLDNPFLPDSIRQLMLDKGLSALSIDRTYGNFPVRSEEHHRKTLTVGSELGGRFSDYVGWNVFAQYGEVTDHAVQGNVPVKSRWLAARDVTTGANGLPVCRDEAARAAGCIPLNIFSTEKPSRELLDWVLDDRDEHRTTTQLVAGAEVSGTAFTLPAGSLGFALGAEYRKETLKNSDDPLALSGELVYGGGPGARSQLDEGYEVGEVFGELLVPVLADKAFARRVDLELAYRYSDYTTVGATDAWKAGLIWEPIEGLAIRGVRSRSVRTPNFGELYEPVFTSTTTGSITDPCEAGDYHASPTRAANCLALGVTTPLPDIKTGPHITTGGNPDLAPETSDSLTIGFVWQPSFLRNFDLTVDYWDIDITDVITQISYTNILRLCVDLPSINNPYCAAHGRNQTPDVPTSEHGITLPAGAPLWVKAQQANVSRLYARGIDVGANYHVDIGPGRLGLRFTGTWLRDNVTETTPGIASGNVVSDGSYTNPHFRATLATSYDLENWGIALNTRHHGAGKADVNATSAEQYDNNDVPSRTYYDLSLRYRLGKGQTLNLAVQNLGDTLPPYMGFGEPGIYANNTVYDVVGRSYSLSWNWTF</sequence>